<proteinExistence type="predicted"/>
<dbReference type="SUPFAM" id="SSF53335">
    <property type="entry name" value="S-adenosyl-L-methionine-dependent methyltransferases"/>
    <property type="match status" value="1"/>
</dbReference>
<keyword evidence="2" id="KW-1185">Reference proteome</keyword>
<accession>A0A1M7XTT7</accession>
<organism evidence="1 2">
    <name type="scientific">Cedratvirus A11</name>
    <dbReference type="NCBI Taxonomy" id="1903266"/>
    <lineage>
        <taxon>Viruses</taxon>
        <taxon>Pithoviruses</taxon>
        <taxon>Orthocedratvirinae</taxon>
        <taxon>Alphacedratvirus</taxon>
        <taxon>Alphacedratvirus aljazairmassiliense</taxon>
    </lineage>
</organism>
<dbReference type="Proteomes" id="UP000201465">
    <property type="component" value="Segment"/>
</dbReference>
<reference evidence="1 2" key="1">
    <citation type="submission" date="2016-11" db="EMBL/GenBank/DDBJ databases">
        <authorList>
            <consortium name="Urmite Genomes"/>
        </authorList>
    </citation>
    <scope>NUCLEOTIDE SEQUENCE [LARGE SCALE GENOMIC DNA]</scope>
    <source>
        <strain evidence="1 2">A11</strain>
    </source>
</reference>
<dbReference type="RefSeq" id="YP_009328965.1">
    <property type="nucleotide sequence ID" value="NC_032108.1"/>
</dbReference>
<evidence type="ECO:0000313" key="2">
    <source>
        <dbReference type="Proteomes" id="UP000201465"/>
    </source>
</evidence>
<dbReference type="KEGG" id="vg:30523197"/>
<name>A0A1M7XTT7_9VIRU</name>
<dbReference type="Gene3D" id="3.40.50.150">
    <property type="entry name" value="Vaccinia Virus protein VP39"/>
    <property type="match status" value="1"/>
</dbReference>
<dbReference type="InterPro" id="IPR029063">
    <property type="entry name" value="SAM-dependent_MTases_sf"/>
</dbReference>
<evidence type="ECO:0000313" key="1">
    <source>
        <dbReference type="EMBL" id="SHO33093.1"/>
    </source>
</evidence>
<dbReference type="GeneID" id="30523197"/>
<dbReference type="EMBL" id="LT671577">
    <property type="protein sequence ID" value="SHO33093.1"/>
    <property type="molecule type" value="Genomic_DNA"/>
</dbReference>
<dbReference type="OrthoDB" id="37116at10239"/>
<gene>
    <name evidence="1" type="ORF">BQ3484_25</name>
</gene>
<sequence length="241" mass="28915">MHRKEEENTSHPFTDEDFLLPNQVWHEDILLSSQEYPPEMFSEIEFLSRFWRGENAYLVYIAPHLSSLPFLAKLFPNIKFHAYSSREESSGNLIYHKEEFSDELAQGWRNTRLLYPVYFICYSNLEKEKLWQQTIKPVFSFLCLTYTRKYLSGYLFVQPNDSQQVMLVPEEKEKTYNKNFLQRIAYYHQVTRRKEFIVEGESFSFDQAYRLQVLSDYLNKTKARKSNLKEVLSLLKELTGY</sequence>
<protein>
    <submittedName>
        <fullName evidence="1">PolyA polymerase reg subunit</fullName>
    </submittedName>
</protein>